<dbReference type="Proteomes" id="UP001156873">
    <property type="component" value="Unassembled WGS sequence"/>
</dbReference>
<dbReference type="RefSeq" id="WP_280580278.1">
    <property type="nucleotide sequence ID" value="NZ_JARXRO010000020.1"/>
</dbReference>
<organism evidence="2 3">
    <name type="scientific">Luteimonas kalidii</name>
    <dbReference type="NCBI Taxonomy" id="3042025"/>
    <lineage>
        <taxon>Bacteria</taxon>
        <taxon>Pseudomonadati</taxon>
        <taxon>Pseudomonadota</taxon>
        <taxon>Gammaproteobacteria</taxon>
        <taxon>Lysobacterales</taxon>
        <taxon>Lysobacteraceae</taxon>
        <taxon>Luteimonas</taxon>
    </lineage>
</organism>
<reference evidence="2 3" key="1">
    <citation type="submission" date="2023-04" db="EMBL/GenBank/DDBJ databases">
        <title>Luteimonas sp. M1R5S59.</title>
        <authorList>
            <person name="Sun J.-Q."/>
        </authorList>
    </citation>
    <scope>NUCLEOTIDE SEQUENCE [LARGE SCALE GENOMIC DNA]</scope>
    <source>
        <strain evidence="2 3">M1R5S59</strain>
    </source>
</reference>
<feature type="transmembrane region" description="Helical" evidence="1">
    <location>
        <begin position="49"/>
        <end position="68"/>
    </location>
</feature>
<sequence length="143" mass="15565">MGKRFWICGLVVSFAALLLTFVIHAFLLGPDYAALGAMYRNAQEGARHFGWLLLAHGLVGFAMTWIFAQGVDRRRPTLVQGLRFGLAMALFSTVPASLLQYAVQPLPGALVARQVVLGTLAMVLLGALLAWLQPRREALHAPP</sequence>
<keyword evidence="1" id="KW-0812">Transmembrane</keyword>
<comment type="caution">
    <text evidence="2">The sequence shown here is derived from an EMBL/GenBank/DDBJ whole genome shotgun (WGS) entry which is preliminary data.</text>
</comment>
<keyword evidence="3" id="KW-1185">Reference proteome</keyword>
<accession>A0ABT6JXR8</accession>
<protein>
    <submittedName>
        <fullName evidence="2">Uncharacterized protein</fullName>
    </submittedName>
</protein>
<keyword evidence="1" id="KW-1133">Transmembrane helix</keyword>
<evidence type="ECO:0000313" key="2">
    <source>
        <dbReference type="EMBL" id="MDH5835473.1"/>
    </source>
</evidence>
<evidence type="ECO:0000256" key="1">
    <source>
        <dbReference type="SAM" id="Phobius"/>
    </source>
</evidence>
<feature type="transmembrane region" description="Helical" evidence="1">
    <location>
        <begin position="7"/>
        <end position="29"/>
    </location>
</feature>
<feature type="transmembrane region" description="Helical" evidence="1">
    <location>
        <begin position="115"/>
        <end position="132"/>
    </location>
</feature>
<dbReference type="EMBL" id="JARXRO010000020">
    <property type="protein sequence ID" value="MDH5835473.1"/>
    <property type="molecule type" value="Genomic_DNA"/>
</dbReference>
<feature type="transmembrane region" description="Helical" evidence="1">
    <location>
        <begin position="80"/>
        <end position="103"/>
    </location>
</feature>
<gene>
    <name evidence="2" type="ORF">QFW81_16295</name>
</gene>
<keyword evidence="1" id="KW-0472">Membrane</keyword>
<proteinExistence type="predicted"/>
<name>A0ABT6JXR8_9GAMM</name>
<evidence type="ECO:0000313" key="3">
    <source>
        <dbReference type="Proteomes" id="UP001156873"/>
    </source>
</evidence>